<evidence type="ECO:0000259" key="1">
    <source>
        <dbReference type="Pfam" id="PF01968"/>
    </source>
</evidence>
<keyword evidence="5" id="KW-1185">Reference proteome</keyword>
<dbReference type="PANTHER" id="PTHR11365">
    <property type="entry name" value="5-OXOPROLINASE RELATED"/>
    <property type="match status" value="1"/>
</dbReference>
<reference evidence="4 5" key="1">
    <citation type="submission" date="2016-06" db="EMBL/GenBank/DDBJ databases">
        <authorList>
            <person name="Kjaerup R.B."/>
            <person name="Dalgaard T.S."/>
            <person name="Juul-Madsen H.R."/>
        </authorList>
    </citation>
    <scope>NUCLEOTIDE SEQUENCE [LARGE SCALE GENOMIC DNA]</scope>
    <source>
        <strain evidence="4 5">DSM 43913</strain>
    </source>
</reference>
<evidence type="ECO:0000259" key="3">
    <source>
        <dbReference type="Pfam" id="PF19278"/>
    </source>
</evidence>
<feature type="domain" description="Hydantoinase/oxoprolinase N-terminal" evidence="2">
    <location>
        <begin position="4"/>
        <end position="176"/>
    </location>
</feature>
<dbReference type="SUPFAM" id="SSF53067">
    <property type="entry name" value="Actin-like ATPase domain"/>
    <property type="match status" value="1"/>
</dbReference>
<protein>
    <submittedName>
        <fullName evidence="4">N-methylhydantoinase A</fullName>
    </submittedName>
</protein>
<sequence length="669" mass="69552">MLCIGVDIGGTFTDVIVYEPATARLAEAKTLSTPHDPAAAIFEGLAKLGVSLDTVDRFVHGTTRVTNALLEGSGEPVAVLATEGFRDVLEMGLGHRPRLYSVKESARPPLVARRHRHVLRERIAADGSVVRPLDADELDEVLDRVAAAGPRAVAVCLLHSYRNPAHERAAARRLAERHPGLVCTVSSDVVPEQGEYERFATTVLNASVRATVADYLRGLGDALADGGYAHPLSIMTSSGGVVSTDEAGRLPINLALSGPAGGVAASVHVASLAGYPNVITCDIGGTSTDVCLIKNGTPLMTNDGKIAGYPNRTFQVEINTIGAGGGSIAWRDLGGELRVGPRSAGSTPGPAAYGRGGTEPTTTDAHLLVGHLDPGESLGGEVPLDPDAARAALAGLAGTFGLDELELARGILTLATVKMTSAIKEISVACGHDPRDFVLMPFGGAGPMHATDLADELGIRRVLVPPVPGNFSALGFVTAQARHDYVRTVLVPADGDGLAAARAALADLRDAALAQLKAEDGVEPDEVSFGLSVGMRFRGQSFDLAVALPELPATADELVAAFHAAYAERYAYTRSDHPAEIVNCRLTAFGPRPAVRFAAPTGGPAQPGTTRLYRTGGWVEASVWRRADLGPDSVVAGPAVVRENGSTTVVGGGWTATVDDHGNLLLTKE</sequence>
<name>A0A1C5G9T6_MICEH</name>
<dbReference type="GO" id="GO:0017168">
    <property type="term" value="F:5-oxoprolinase (ATP-hydrolyzing) activity"/>
    <property type="evidence" value="ECO:0007669"/>
    <property type="project" value="TreeGrafter"/>
</dbReference>
<dbReference type="RefSeq" id="WP_089000526.1">
    <property type="nucleotide sequence ID" value="NZ_LT607733.1"/>
</dbReference>
<dbReference type="InterPro" id="IPR002821">
    <property type="entry name" value="Hydantoinase_A"/>
</dbReference>
<dbReference type="GeneID" id="95802724"/>
<proteinExistence type="predicted"/>
<dbReference type="GO" id="GO:0005829">
    <property type="term" value="C:cytosol"/>
    <property type="evidence" value="ECO:0007669"/>
    <property type="project" value="TreeGrafter"/>
</dbReference>
<dbReference type="AlphaFoldDB" id="A0A1C5G9T6"/>
<dbReference type="Proteomes" id="UP000198251">
    <property type="component" value="Chromosome I"/>
</dbReference>
<dbReference type="Pfam" id="PF19278">
    <property type="entry name" value="Hydant_A_C"/>
    <property type="match status" value="1"/>
</dbReference>
<dbReference type="EMBL" id="LT607733">
    <property type="protein sequence ID" value="SCG16665.1"/>
    <property type="molecule type" value="Genomic_DNA"/>
</dbReference>
<dbReference type="InterPro" id="IPR008040">
    <property type="entry name" value="Hydant_A_N"/>
</dbReference>
<dbReference type="GO" id="GO:0006749">
    <property type="term" value="P:glutathione metabolic process"/>
    <property type="evidence" value="ECO:0007669"/>
    <property type="project" value="TreeGrafter"/>
</dbReference>
<feature type="domain" description="Acetophenone carboxylase-like C-terminal" evidence="3">
    <location>
        <begin position="502"/>
        <end position="662"/>
    </location>
</feature>
<accession>A0A1C5G9T6</accession>
<dbReference type="InterPro" id="IPR043129">
    <property type="entry name" value="ATPase_NBD"/>
</dbReference>
<dbReference type="Pfam" id="PF01968">
    <property type="entry name" value="Hydantoinase_A"/>
    <property type="match status" value="1"/>
</dbReference>
<dbReference type="InterPro" id="IPR045079">
    <property type="entry name" value="Oxoprolinase-like"/>
</dbReference>
<gene>
    <name evidence="4" type="ORF">GA0070610_2937</name>
</gene>
<feature type="domain" description="Hydantoinase A/oxoprolinase" evidence="1">
    <location>
        <begin position="198"/>
        <end position="484"/>
    </location>
</feature>
<dbReference type="InterPro" id="IPR049517">
    <property type="entry name" value="ACX-like_C"/>
</dbReference>
<evidence type="ECO:0000259" key="2">
    <source>
        <dbReference type="Pfam" id="PF05378"/>
    </source>
</evidence>
<dbReference type="Pfam" id="PF05378">
    <property type="entry name" value="Hydant_A_N"/>
    <property type="match status" value="1"/>
</dbReference>
<evidence type="ECO:0000313" key="5">
    <source>
        <dbReference type="Proteomes" id="UP000198251"/>
    </source>
</evidence>
<organism evidence="4 5">
    <name type="scientific">Micromonospora echinofusca</name>
    <dbReference type="NCBI Taxonomy" id="47858"/>
    <lineage>
        <taxon>Bacteria</taxon>
        <taxon>Bacillati</taxon>
        <taxon>Actinomycetota</taxon>
        <taxon>Actinomycetes</taxon>
        <taxon>Micromonosporales</taxon>
        <taxon>Micromonosporaceae</taxon>
        <taxon>Micromonospora</taxon>
    </lineage>
</organism>
<evidence type="ECO:0000313" key="4">
    <source>
        <dbReference type="EMBL" id="SCG16665.1"/>
    </source>
</evidence>
<dbReference type="PANTHER" id="PTHR11365:SF23">
    <property type="entry name" value="HYPOTHETICAL 5-OXOPROLINASE (EUROFUNG)-RELATED"/>
    <property type="match status" value="1"/>
</dbReference>